<dbReference type="InterPro" id="IPR002901">
    <property type="entry name" value="MGlyc_endo_b_GlcNAc-like_dom"/>
</dbReference>
<comment type="caution">
    <text evidence="2">The sequence shown here is derived from an EMBL/GenBank/DDBJ whole genome shotgun (WGS) entry which is preliminary data.</text>
</comment>
<protein>
    <submittedName>
        <fullName evidence="2">Glucosaminidase domain-containing protein</fullName>
    </submittedName>
</protein>
<evidence type="ECO:0000313" key="3">
    <source>
        <dbReference type="Proteomes" id="UP000714380"/>
    </source>
</evidence>
<accession>A0ABS7ZU76</accession>
<evidence type="ECO:0000259" key="1">
    <source>
        <dbReference type="Pfam" id="PF01832"/>
    </source>
</evidence>
<keyword evidence="3" id="KW-1185">Reference proteome</keyword>
<organism evidence="2 3">
    <name type="scientific">Thalassolituus marinus</name>
    <dbReference type="NCBI Taxonomy" id="671053"/>
    <lineage>
        <taxon>Bacteria</taxon>
        <taxon>Pseudomonadati</taxon>
        <taxon>Pseudomonadota</taxon>
        <taxon>Gammaproteobacteria</taxon>
        <taxon>Oceanospirillales</taxon>
        <taxon>Oceanospirillaceae</taxon>
        <taxon>Thalassolituus</taxon>
    </lineage>
</organism>
<sequence length="262" mass="29676">MRKYLLFLLLAGLAGCEQKEKPAERESLKDIPPLPDFSSYTDVKAKKQAFFDYLLPLVREANARVMEERQLAQKWVLGEESLSTEEQTALTALLKKYRINTSEEDEQKDLLLRRVNRIPASLVIAQAANESGWGTSRFAIEGNNLFGQWCFTKGCGLIPEGRGDGQRHEVRRFRTPLASVESYIRNLNSHPQYLELRNLRVKSLEEDGRVSGLELVPGLESYSERGQEYIDEISNMIRFNKMGRFDQPLQSQSAAEASASGG</sequence>
<reference evidence="2 3" key="1">
    <citation type="submission" date="2020-12" db="EMBL/GenBank/DDBJ databases">
        <title>Novel Thalassolituus-related marine hydrocarbonoclastic bacteria mediated algae-derived hydrocarbons mineralization in twilight zone of the northern South China Sea.</title>
        <authorList>
            <person name="Dong C."/>
        </authorList>
    </citation>
    <scope>NUCLEOTIDE SEQUENCE [LARGE SCALE GENOMIC DNA]</scope>
    <source>
        <strain evidence="2 3">IMCC1826</strain>
    </source>
</reference>
<dbReference type="PANTHER" id="PTHR40572:SF1">
    <property type="entry name" value="PROTEIN BAX"/>
    <property type="match status" value="1"/>
</dbReference>
<dbReference type="PANTHER" id="PTHR40572">
    <property type="entry name" value="PROTEIN BAX"/>
    <property type="match status" value="1"/>
</dbReference>
<feature type="domain" description="Mannosyl-glycoprotein endo-beta-N-acetylglucosamidase-like" evidence="1">
    <location>
        <begin position="116"/>
        <end position="198"/>
    </location>
</feature>
<evidence type="ECO:0000313" key="2">
    <source>
        <dbReference type="EMBL" id="MCA6063946.1"/>
    </source>
</evidence>
<dbReference type="Proteomes" id="UP000714380">
    <property type="component" value="Unassembled WGS sequence"/>
</dbReference>
<dbReference type="Gene3D" id="1.10.530.10">
    <property type="match status" value="1"/>
</dbReference>
<dbReference type="InterPro" id="IPR053195">
    <property type="entry name" value="Bax-like"/>
</dbReference>
<gene>
    <name evidence="2" type="ORF">I9W95_10030</name>
</gene>
<dbReference type="EMBL" id="JAEDAH010000049">
    <property type="protein sequence ID" value="MCA6063946.1"/>
    <property type="molecule type" value="Genomic_DNA"/>
</dbReference>
<name>A0ABS7ZU76_9GAMM</name>
<dbReference type="PROSITE" id="PS51257">
    <property type="entry name" value="PROKAR_LIPOPROTEIN"/>
    <property type="match status" value="1"/>
</dbReference>
<dbReference type="Pfam" id="PF01832">
    <property type="entry name" value="Glucosaminidase"/>
    <property type="match status" value="1"/>
</dbReference>
<proteinExistence type="predicted"/>
<dbReference type="RefSeq" id="WP_225674441.1">
    <property type="nucleotide sequence ID" value="NZ_JAEDAH010000049.1"/>
</dbReference>